<keyword evidence="2" id="KW-1277">Toxin-antitoxin system</keyword>
<dbReference type="HOGENOM" id="CLU_154558_16_1_4"/>
<evidence type="ECO:0000313" key="4">
    <source>
        <dbReference type="Proteomes" id="UP000003973"/>
    </source>
</evidence>
<sequence>MANLQIRLDDELRNKAQEVAGNMGLDLASAVRMFLCQMVRENALPFRPSADPFYSEANMTRLRDSLNQLQSGKASRHEVFPDE</sequence>
<dbReference type="Gene3D" id="1.10.1220.10">
    <property type="entry name" value="Met repressor-like"/>
    <property type="match status" value="1"/>
</dbReference>
<proteinExistence type="inferred from homology"/>
<comment type="caution">
    <text evidence="3">The sequence shown here is derived from an EMBL/GenBank/DDBJ whole genome shotgun (WGS) entry which is preliminary data.</text>
</comment>
<organism evidence="3 4">
    <name type="scientific">Oxalobacter paraformigenes</name>
    <dbReference type="NCBI Taxonomy" id="556268"/>
    <lineage>
        <taxon>Bacteria</taxon>
        <taxon>Pseudomonadati</taxon>
        <taxon>Pseudomonadota</taxon>
        <taxon>Betaproteobacteria</taxon>
        <taxon>Burkholderiales</taxon>
        <taxon>Oxalobacteraceae</taxon>
        <taxon>Oxalobacter</taxon>
    </lineage>
</organism>
<dbReference type="NCBIfam" id="TIGR02384">
    <property type="entry name" value="RelB_DinJ"/>
    <property type="match status" value="1"/>
</dbReference>
<comment type="similarity">
    <text evidence="1">Belongs to the RelB/DinJ antitoxin family.</text>
</comment>
<evidence type="ECO:0000256" key="2">
    <source>
        <dbReference type="ARBA" id="ARBA00022649"/>
    </source>
</evidence>
<dbReference type="AlphaFoldDB" id="T5LPM4"/>
<dbReference type="PANTHER" id="PTHR38781:SF1">
    <property type="entry name" value="ANTITOXIN DINJ-RELATED"/>
    <property type="match status" value="1"/>
</dbReference>
<dbReference type="eggNOG" id="COG3077">
    <property type="taxonomic scope" value="Bacteria"/>
</dbReference>
<dbReference type="Pfam" id="PF04221">
    <property type="entry name" value="RelB"/>
    <property type="match status" value="1"/>
</dbReference>
<dbReference type="GO" id="GO:0006355">
    <property type="term" value="P:regulation of DNA-templated transcription"/>
    <property type="evidence" value="ECO:0007669"/>
    <property type="project" value="InterPro"/>
</dbReference>
<accession>T5LPM4</accession>
<dbReference type="EMBL" id="ACDP02000023">
    <property type="protein sequence ID" value="EQM95177.1"/>
    <property type="molecule type" value="Genomic_DNA"/>
</dbReference>
<keyword evidence="4" id="KW-1185">Reference proteome</keyword>
<dbReference type="PANTHER" id="PTHR38781">
    <property type="entry name" value="ANTITOXIN DINJ-RELATED"/>
    <property type="match status" value="1"/>
</dbReference>
<evidence type="ECO:0000313" key="3">
    <source>
        <dbReference type="EMBL" id="EQM95177.1"/>
    </source>
</evidence>
<dbReference type="GO" id="GO:0006351">
    <property type="term" value="P:DNA-templated transcription"/>
    <property type="evidence" value="ECO:0007669"/>
    <property type="project" value="TreeGrafter"/>
</dbReference>
<dbReference type="RefSeq" id="WP_020995119.1">
    <property type="nucleotide sequence ID" value="NZ_CABMNL010000001.1"/>
</dbReference>
<dbReference type="InterPro" id="IPR013321">
    <property type="entry name" value="Arc_rbn_hlx_hlx"/>
</dbReference>
<name>T5LPM4_9BURK</name>
<reference evidence="3" key="1">
    <citation type="submission" date="2011-10" db="EMBL/GenBank/DDBJ databases">
        <title>The Genome Sequence of Oxalobacter formigenes HOxBLS.</title>
        <authorList>
            <consortium name="The Broad Institute Genome Sequencing Platform"/>
            <person name="Earl A."/>
            <person name="Ward D."/>
            <person name="Feldgarden M."/>
            <person name="Gevers D."/>
            <person name="Allison M.J."/>
            <person name="Humphrey S."/>
            <person name="Young S.K."/>
            <person name="Zeng Q."/>
            <person name="Gargeya S."/>
            <person name="Fitzgerald M."/>
            <person name="Haas B."/>
            <person name="Abouelleil A."/>
            <person name="Alvarado L."/>
            <person name="Arachchi H.M."/>
            <person name="Berlin A."/>
            <person name="Brown A."/>
            <person name="Chapman S.B."/>
            <person name="Chen Z."/>
            <person name="Dunbar C."/>
            <person name="Freedman E."/>
            <person name="Gearin G."/>
            <person name="Goldberg J."/>
            <person name="Griggs A."/>
            <person name="Gujja S."/>
            <person name="Heiman D."/>
            <person name="Howarth C."/>
            <person name="Larson L."/>
            <person name="Lui A."/>
            <person name="MacDonald P.J.P."/>
            <person name="Montmayeur A."/>
            <person name="Murphy C."/>
            <person name="Neiman D."/>
            <person name="Pearson M."/>
            <person name="Priest M."/>
            <person name="Roberts A."/>
            <person name="Saif S."/>
            <person name="Shea T."/>
            <person name="Shenoy N."/>
            <person name="Sisk P."/>
            <person name="Stolte C."/>
            <person name="Sykes S."/>
            <person name="Wortman J."/>
            <person name="Nusbaum C."/>
            <person name="Birren B."/>
        </authorList>
    </citation>
    <scope>NUCLEOTIDE SEQUENCE [LARGE SCALE GENOMIC DNA]</scope>
    <source>
        <strain evidence="3">HOxBLS</strain>
    </source>
</reference>
<protein>
    <submittedName>
        <fullName evidence="3">RelB/DinJ family addiction module antitoxin</fullName>
    </submittedName>
</protein>
<dbReference type="InterPro" id="IPR007337">
    <property type="entry name" value="RelB/DinJ"/>
</dbReference>
<dbReference type="Proteomes" id="UP000003973">
    <property type="component" value="Unassembled WGS sequence"/>
</dbReference>
<evidence type="ECO:0000256" key="1">
    <source>
        <dbReference type="ARBA" id="ARBA00010562"/>
    </source>
</evidence>
<gene>
    <name evidence="3" type="ORF">OFAG_02273</name>
</gene>